<name>A0A1Q8EXE1_9PSED</name>
<protein>
    <recommendedName>
        <fullName evidence="4">Glycosyl hydrolases related to GH101 family, GHL1-GHL3</fullName>
    </recommendedName>
</protein>
<feature type="chain" id="PRO_5012073371" description="Glycosyl hydrolases related to GH101 family, GHL1-GHL3" evidence="1">
    <location>
        <begin position="26"/>
        <end position="751"/>
    </location>
</feature>
<keyword evidence="1" id="KW-0732">Signal</keyword>
<comment type="caution">
    <text evidence="2">The sequence shown here is derived from an EMBL/GenBank/DDBJ whole genome shotgun (WGS) entry which is preliminary data.</text>
</comment>
<evidence type="ECO:0000256" key="1">
    <source>
        <dbReference type="SAM" id="SignalP"/>
    </source>
</evidence>
<evidence type="ECO:0000313" key="3">
    <source>
        <dbReference type="Proteomes" id="UP000185578"/>
    </source>
</evidence>
<dbReference type="Pfam" id="PF11308">
    <property type="entry name" value="Glyco_hydro_129"/>
    <property type="match status" value="1"/>
</dbReference>
<dbReference type="OrthoDB" id="3222930at2"/>
<accession>A0A1Q8EXE1</accession>
<dbReference type="RefSeq" id="WP_075117272.1">
    <property type="nucleotide sequence ID" value="NZ_MSCT01000002.1"/>
</dbReference>
<dbReference type="InterPro" id="IPR021459">
    <property type="entry name" value="GH101-related"/>
</dbReference>
<reference evidence="2 3" key="1">
    <citation type="submission" date="2016-12" db="EMBL/GenBank/DDBJ databases">
        <authorList>
            <person name="Song W.-J."/>
            <person name="Kurnit D.M."/>
        </authorList>
    </citation>
    <scope>NUCLEOTIDE SEQUENCE [LARGE SCALE GENOMIC DNA]</scope>
    <source>
        <strain evidence="2 3">PCL1601</strain>
    </source>
</reference>
<dbReference type="AlphaFoldDB" id="A0A1Q8EXE1"/>
<dbReference type="EMBL" id="MSCT01000002">
    <property type="protein sequence ID" value="OLF56459.1"/>
    <property type="molecule type" value="Genomic_DNA"/>
</dbReference>
<evidence type="ECO:0008006" key="4">
    <source>
        <dbReference type="Google" id="ProtNLM"/>
    </source>
</evidence>
<sequence>MSCVVRPLRGLLLAVALLLSPWALAQPSLENSLWQVEIDPATLAIRVTPTGQPAVQASAGVDRHRVSALQQTPQRLSWQWDDGAWSLSATLQQRDLVFSIQAREPGSLAFLRQPASAMGKGLVWPLAEGHYVPAGDLRWQRFLLDQGEVNTTQDLSLPLWTLDHGAFTLSWLLTRPYNNRLNLSAEGPAMALTGQHHFTRLETDAPLTFTLYLGDADLLAGAKRYRQWLIDNGRYQTLEAKLARTPQGSELLGASHVYLWGNDLLGADDVRSWPHLLQDLRGNEPLAVKLRAGLDKESAKILEAPAATLDAYRRTTLLRSLNSALNQQARLGWQGAEEPDMQALARGYGELRTQMAKVFAMALTADPARWGSSLSLATMERLQAAGLSRLWLGLGEGWEGGLWHPEAVRAGVAAGYLVAPYDSYETALRSDENPDWSTAHLGARANRECAIVLEDGQFKSGFQQSGHYTDPRCVRPLLEARVKAVQARVGFNSWFLDAYATGMLFDSYRAERPMTQAQNAEGNIDASRWLAEQQQLVSGSEDGNGVTAGGVLFAHGMQTPVMGWGDAQMSKEPKSPYYLGNWYPPEQPAVFFKSAPLKEPYRTVYFAPATRLPLYQAVFHGALVTSHHWLFDSLKLSNVRVENELAQLLYNVPPLYHLSAATLRQRLPPMVRQDGFFRPLHQRLGTQALTDFRWLTADRQVQQTTFADGSRLLANFDSRAREVEGEMLPGQSIKAVLADGEVREYQVARQP</sequence>
<organism evidence="2 3">
    <name type="scientific">Pseudomonas chlororaphis</name>
    <dbReference type="NCBI Taxonomy" id="587753"/>
    <lineage>
        <taxon>Bacteria</taxon>
        <taxon>Pseudomonadati</taxon>
        <taxon>Pseudomonadota</taxon>
        <taxon>Gammaproteobacteria</taxon>
        <taxon>Pseudomonadales</taxon>
        <taxon>Pseudomonadaceae</taxon>
        <taxon>Pseudomonas</taxon>
    </lineage>
</organism>
<feature type="signal peptide" evidence="1">
    <location>
        <begin position="1"/>
        <end position="25"/>
    </location>
</feature>
<proteinExistence type="predicted"/>
<gene>
    <name evidence="2" type="ORF">BTN82_00720</name>
</gene>
<dbReference type="Proteomes" id="UP000185578">
    <property type="component" value="Unassembled WGS sequence"/>
</dbReference>
<evidence type="ECO:0000313" key="2">
    <source>
        <dbReference type="EMBL" id="OLF56459.1"/>
    </source>
</evidence>